<comment type="caution">
    <text evidence="1">The sequence shown here is derived from an EMBL/GenBank/DDBJ whole genome shotgun (WGS) entry which is preliminary data.</text>
</comment>
<accession>A0ABN2KC97</accession>
<evidence type="ECO:0000313" key="2">
    <source>
        <dbReference type="Proteomes" id="UP001500506"/>
    </source>
</evidence>
<keyword evidence="2" id="KW-1185">Reference proteome</keyword>
<dbReference type="Proteomes" id="UP001500506">
    <property type="component" value="Unassembled WGS sequence"/>
</dbReference>
<proteinExistence type="predicted"/>
<name>A0ABN2KC97_9MICO</name>
<dbReference type="EMBL" id="BAAANH010000001">
    <property type="protein sequence ID" value="GAA1752847.1"/>
    <property type="molecule type" value="Genomic_DNA"/>
</dbReference>
<protein>
    <submittedName>
        <fullName evidence="1">Uncharacterized protein</fullName>
    </submittedName>
</protein>
<gene>
    <name evidence="1" type="ORF">GCM10009747_08260</name>
</gene>
<reference evidence="1 2" key="1">
    <citation type="journal article" date="2019" name="Int. J. Syst. Evol. Microbiol.">
        <title>The Global Catalogue of Microorganisms (GCM) 10K type strain sequencing project: providing services to taxonomists for standard genome sequencing and annotation.</title>
        <authorList>
            <consortium name="The Broad Institute Genomics Platform"/>
            <consortium name="The Broad Institute Genome Sequencing Center for Infectious Disease"/>
            <person name="Wu L."/>
            <person name="Ma J."/>
        </authorList>
    </citation>
    <scope>NUCLEOTIDE SEQUENCE [LARGE SCALE GENOMIC DNA]</scope>
    <source>
        <strain evidence="1 2">JCM 14319</strain>
    </source>
</reference>
<sequence length="91" mass="9655">MDFMEVRFDRALPIDRDDVEDELNEALAGLGEVSGAGSGAFGAHLDVDIDPAAARDEVVDRVLSVLNGLGLAGLARIRPGDGTEWFEVGDK</sequence>
<evidence type="ECO:0000313" key="1">
    <source>
        <dbReference type="EMBL" id="GAA1752847.1"/>
    </source>
</evidence>
<dbReference type="RefSeq" id="WP_232498551.1">
    <property type="nucleotide sequence ID" value="NZ_BAAANH010000001.1"/>
</dbReference>
<organism evidence="1 2">
    <name type="scientific">Agromyces humatus</name>
    <dbReference type="NCBI Taxonomy" id="279573"/>
    <lineage>
        <taxon>Bacteria</taxon>
        <taxon>Bacillati</taxon>
        <taxon>Actinomycetota</taxon>
        <taxon>Actinomycetes</taxon>
        <taxon>Micrococcales</taxon>
        <taxon>Microbacteriaceae</taxon>
        <taxon>Agromyces</taxon>
    </lineage>
</organism>